<evidence type="ECO:0000313" key="2">
    <source>
        <dbReference type="Proteomes" id="UP001150581"/>
    </source>
</evidence>
<accession>A0ACC1IDU2</accession>
<reference evidence="1" key="1">
    <citation type="submission" date="2022-07" db="EMBL/GenBank/DDBJ databases">
        <title>Phylogenomic reconstructions and comparative analyses of Kickxellomycotina fungi.</title>
        <authorList>
            <person name="Reynolds N.K."/>
            <person name="Stajich J.E."/>
            <person name="Barry K."/>
            <person name="Grigoriev I.V."/>
            <person name="Crous P."/>
            <person name="Smith M.E."/>
        </authorList>
    </citation>
    <scope>NUCLEOTIDE SEQUENCE</scope>
    <source>
        <strain evidence="1">Benny 63K</strain>
    </source>
</reference>
<protein>
    <submittedName>
        <fullName evidence="1">Uncharacterized protein</fullName>
    </submittedName>
</protein>
<comment type="caution">
    <text evidence="1">The sequence shown here is derived from an EMBL/GenBank/DDBJ whole genome shotgun (WGS) entry which is preliminary data.</text>
</comment>
<keyword evidence="2" id="KW-1185">Reference proteome</keyword>
<proteinExistence type="predicted"/>
<gene>
    <name evidence="1" type="ORF">LPJ66_005900</name>
</gene>
<organism evidence="1 2">
    <name type="scientific">Kickxella alabastrina</name>
    <dbReference type="NCBI Taxonomy" id="61397"/>
    <lineage>
        <taxon>Eukaryota</taxon>
        <taxon>Fungi</taxon>
        <taxon>Fungi incertae sedis</taxon>
        <taxon>Zoopagomycota</taxon>
        <taxon>Kickxellomycotina</taxon>
        <taxon>Kickxellomycetes</taxon>
        <taxon>Kickxellales</taxon>
        <taxon>Kickxellaceae</taxon>
        <taxon>Kickxella</taxon>
    </lineage>
</organism>
<name>A0ACC1IDU2_9FUNG</name>
<dbReference type="EMBL" id="JANBPG010000870">
    <property type="protein sequence ID" value="KAJ1893201.1"/>
    <property type="molecule type" value="Genomic_DNA"/>
</dbReference>
<dbReference type="Proteomes" id="UP001150581">
    <property type="component" value="Unassembled WGS sequence"/>
</dbReference>
<sequence>MVNSLAHLALHSDNFKLWDTASELLLDMAMRQRSDAVLVSVCAAMAKQFALRTEYHQQIIDLVFLPALLDVARQSVSELELLRALIESLVRLCTFLTAYQPPAAEENAIEVANPQMVQLVELGVVDVILACVRQDDQGVFSWGIGFLHEFVSRIVGKAQLTASPGLVCWLCRRLATDMYAYTNQLILRSLWCLCMTRETAAAPAALAEVTQPENLRRMLAMFVSDDDSEAHYWSVVLISRVSVLASTHWWIIHSPLPQAMAGVAEALMPDSHLTLMPEMAGIILRLCHSIDMAPMMANCPTIATIYVRLLAADVESAHLSAIMAVINATAMSCGFL</sequence>
<evidence type="ECO:0000313" key="1">
    <source>
        <dbReference type="EMBL" id="KAJ1893201.1"/>
    </source>
</evidence>